<dbReference type="InParanoid" id="A0A059D3Y9"/>
<evidence type="ECO:0000313" key="1">
    <source>
        <dbReference type="EMBL" id="KCW85214.1"/>
    </source>
</evidence>
<dbReference type="Gramene" id="KCW85214">
    <property type="protein sequence ID" value="KCW85214"/>
    <property type="gene ID" value="EUGRSUZ_B02039"/>
</dbReference>
<name>A0A059D3Y9_EUCGR</name>
<organism evidence="1">
    <name type="scientific">Eucalyptus grandis</name>
    <name type="common">Flooded gum</name>
    <dbReference type="NCBI Taxonomy" id="71139"/>
    <lineage>
        <taxon>Eukaryota</taxon>
        <taxon>Viridiplantae</taxon>
        <taxon>Streptophyta</taxon>
        <taxon>Embryophyta</taxon>
        <taxon>Tracheophyta</taxon>
        <taxon>Spermatophyta</taxon>
        <taxon>Magnoliopsida</taxon>
        <taxon>eudicotyledons</taxon>
        <taxon>Gunneridae</taxon>
        <taxon>Pentapetalae</taxon>
        <taxon>rosids</taxon>
        <taxon>malvids</taxon>
        <taxon>Myrtales</taxon>
        <taxon>Myrtaceae</taxon>
        <taxon>Myrtoideae</taxon>
        <taxon>Eucalypteae</taxon>
        <taxon>Eucalyptus</taxon>
    </lineage>
</organism>
<proteinExistence type="predicted"/>
<protein>
    <submittedName>
        <fullName evidence="1">Uncharacterized protein</fullName>
    </submittedName>
</protein>
<reference evidence="1" key="1">
    <citation type="submission" date="2013-07" db="EMBL/GenBank/DDBJ databases">
        <title>The genome of Eucalyptus grandis.</title>
        <authorList>
            <person name="Schmutz J."/>
            <person name="Hayes R."/>
            <person name="Myburg A."/>
            <person name="Tuskan G."/>
            <person name="Grattapaglia D."/>
            <person name="Rokhsar D.S."/>
        </authorList>
    </citation>
    <scope>NUCLEOTIDE SEQUENCE</scope>
    <source>
        <tissue evidence="1">Leaf extractions</tissue>
    </source>
</reference>
<gene>
    <name evidence="1" type="ORF">EUGRSUZ_B02039</name>
</gene>
<accession>A0A059D3Y9</accession>
<sequence>MMGMLKLTRKRLNFVQLKEERMNKSMTEIRRGVLEILGGKQKEQGPHFFFFFNPASSLNKCRSPHYCDLFEPSCGCKRLMTY</sequence>
<dbReference type="AlphaFoldDB" id="A0A059D3Y9"/>
<dbReference type="EMBL" id="KK198754">
    <property type="protein sequence ID" value="KCW85214.1"/>
    <property type="molecule type" value="Genomic_DNA"/>
</dbReference>